<dbReference type="Proteomes" id="UP000308197">
    <property type="component" value="Unassembled WGS sequence"/>
</dbReference>
<evidence type="ECO:0000313" key="2">
    <source>
        <dbReference type="Proteomes" id="UP000308197"/>
    </source>
</evidence>
<name>A0A5C3NZB0_9APHY</name>
<protein>
    <submittedName>
        <fullName evidence="1">Uncharacterized protein</fullName>
    </submittedName>
</protein>
<keyword evidence="2" id="KW-1185">Reference proteome</keyword>
<proteinExistence type="predicted"/>
<sequence>MSSMILNFSRALQRLCQGHINQLFAVELSMSDPNFDNLSIHQQDPNVVEATQNSFASFDWDGLGSTSCPGDACHWFPANGLVGGLLIHAVDFKTSPKGSFSLVDSAGSFDLGPFDVFDIIDLPVSILDYRTSWPLQDSVTAGAKENMRVRVHHDCNPAGNGDDVKSTIPFNRNKDSAGYSVIAGKPGSLSSCTISTTQKFISVGKELEIPCTIIANLNVCVR</sequence>
<dbReference type="InParanoid" id="A0A5C3NZB0"/>
<gene>
    <name evidence="1" type="ORF">K466DRAFT_578393</name>
</gene>
<dbReference type="AlphaFoldDB" id="A0A5C3NZB0"/>
<dbReference type="EMBL" id="ML211549">
    <property type="protein sequence ID" value="TFK81867.1"/>
    <property type="molecule type" value="Genomic_DNA"/>
</dbReference>
<accession>A0A5C3NZB0</accession>
<organism evidence="1 2">
    <name type="scientific">Polyporus arcularius HHB13444</name>
    <dbReference type="NCBI Taxonomy" id="1314778"/>
    <lineage>
        <taxon>Eukaryota</taxon>
        <taxon>Fungi</taxon>
        <taxon>Dikarya</taxon>
        <taxon>Basidiomycota</taxon>
        <taxon>Agaricomycotina</taxon>
        <taxon>Agaricomycetes</taxon>
        <taxon>Polyporales</taxon>
        <taxon>Polyporaceae</taxon>
        <taxon>Polyporus</taxon>
    </lineage>
</organism>
<reference evidence="1 2" key="1">
    <citation type="journal article" date="2019" name="Nat. Ecol. Evol.">
        <title>Megaphylogeny resolves global patterns of mushroom evolution.</title>
        <authorList>
            <person name="Varga T."/>
            <person name="Krizsan K."/>
            <person name="Foldi C."/>
            <person name="Dima B."/>
            <person name="Sanchez-Garcia M."/>
            <person name="Sanchez-Ramirez S."/>
            <person name="Szollosi G.J."/>
            <person name="Szarkandi J.G."/>
            <person name="Papp V."/>
            <person name="Albert L."/>
            <person name="Andreopoulos W."/>
            <person name="Angelini C."/>
            <person name="Antonin V."/>
            <person name="Barry K.W."/>
            <person name="Bougher N.L."/>
            <person name="Buchanan P."/>
            <person name="Buyck B."/>
            <person name="Bense V."/>
            <person name="Catcheside P."/>
            <person name="Chovatia M."/>
            <person name="Cooper J."/>
            <person name="Damon W."/>
            <person name="Desjardin D."/>
            <person name="Finy P."/>
            <person name="Geml J."/>
            <person name="Haridas S."/>
            <person name="Hughes K."/>
            <person name="Justo A."/>
            <person name="Karasinski D."/>
            <person name="Kautmanova I."/>
            <person name="Kiss B."/>
            <person name="Kocsube S."/>
            <person name="Kotiranta H."/>
            <person name="LaButti K.M."/>
            <person name="Lechner B.E."/>
            <person name="Liimatainen K."/>
            <person name="Lipzen A."/>
            <person name="Lukacs Z."/>
            <person name="Mihaltcheva S."/>
            <person name="Morgado L.N."/>
            <person name="Niskanen T."/>
            <person name="Noordeloos M.E."/>
            <person name="Ohm R.A."/>
            <person name="Ortiz-Santana B."/>
            <person name="Ovrebo C."/>
            <person name="Racz N."/>
            <person name="Riley R."/>
            <person name="Savchenko A."/>
            <person name="Shiryaev A."/>
            <person name="Soop K."/>
            <person name="Spirin V."/>
            <person name="Szebenyi C."/>
            <person name="Tomsovsky M."/>
            <person name="Tulloss R.E."/>
            <person name="Uehling J."/>
            <person name="Grigoriev I.V."/>
            <person name="Vagvolgyi C."/>
            <person name="Papp T."/>
            <person name="Martin F.M."/>
            <person name="Miettinen O."/>
            <person name="Hibbett D.S."/>
            <person name="Nagy L.G."/>
        </authorList>
    </citation>
    <scope>NUCLEOTIDE SEQUENCE [LARGE SCALE GENOMIC DNA]</scope>
    <source>
        <strain evidence="1 2">HHB13444</strain>
    </source>
</reference>
<evidence type="ECO:0000313" key="1">
    <source>
        <dbReference type="EMBL" id="TFK81867.1"/>
    </source>
</evidence>